<feature type="compositionally biased region" description="Low complexity" evidence="1">
    <location>
        <begin position="32"/>
        <end position="52"/>
    </location>
</feature>
<evidence type="ECO:0000256" key="1">
    <source>
        <dbReference type="SAM" id="MobiDB-lite"/>
    </source>
</evidence>
<accession>A0A4Q2RZR6</accession>
<protein>
    <recommendedName>
        <fullName evidence="5">Sensor domain-containing protein</fullName>
    </recommendedName>
</protein>
<evidence type="ECO:0000313" key="3">
    <source>
        <dbReference type="EMBL" id="RYB93203.1"/>
    </source>
</evidence>
<reference evidence="3 4" key="1">
    <citation type="submission" date="2019-01" db="EMBL/GenBank/DDBJ databases">
        <title>Novel species of Nocardioides.</title>
        <authorList>
            <person name="Liu Q."/>
            <person name="Xin Y.-H."/>
        </authorList>
    </citation>
    <scope>NUCLEOTIDE SEQUENCE [LARGE SCALE GENOMIC DNA]</scope>
    <source>
        <strain evidence="3 4">CGMCC 4.6882</strain>
    </source>
</reference>
<evidence type="ECO:0000313" key="4">
    <source>
        <dbReference type="Proteomes" id="UP000294071"/>
    </source>
</evidence>
<evidence type="ECO:0008006" key="5">
    <source>
        <dbReference type="Google" id="ProtNLM"/>
    </source>
</evidence>
<name>A0A4Q2RZR6_9ACTN</name>
<organism evidence="3 4">
    <name type="scientific">Nocardioides oleivorans</name>
    <dbReference type="NCBI Taxonomy" id="273676"/>
    <lineage>
        <taxon>Bacteria</taxon>
        <taxon>Bacillati</taxon>
        <taxon>Actinomycetota</taxon>
        <taxon>Actinomycetes</taxon>
        <taxon>Propionibacteriales</taxon>
        <taxon>Nocardioidaceae</taxon>
        <taxon>Nocardioides</taxon>
    </lineage>
</organism>
<feature type="signal peptide" evidence="2">
    <location>
        <begin position="1"/>
        <end position="25"/>
    </location>
</feature>
<dbReference type="OrthoDB" id="3785446at2"/>
<dbReference type="Proteomes" id="UP000294071">
    <property type="component" value="Unassembled WGS sequence"/>
</dbReference>
<gene>
    <name evidence="3" type="ORF">EUA93_01845</name>
</gene>
<dbReference type="PROSITE" id="PS51257">
    <property type="entry name" value="PROKAR_LIPOPROTEIN"/>
    <property type="match status" value="1"/>
</dbReference>
<dbReference type="AlphaFoldDB" id="A0A4Q2RZR6"/>
<keyword evidence="4" id="KW-1185">Reference proteome</keyword>
<keyword evidence="2" id="KW-0732">Signal</keyword>
<dbReference type="RefSeq" id="WP_129398232.1">
    <property type="nucleotide sequence ID" value="NZ_SDWT01000001.1"/>
</dbReference>
<sequence>MRLRPALTAAAVAGTLVVAGCAVRADDGGSTGTDADAPSPASASSGTAGTPTTPAPPAPEVTIADDFPLSAGMGGPDDLVATSRTGTGLRDLALCGTTPLRGLDTRDRMVADNSGGESASTRELVLLGSPDEAAAVAEAFAELPPTCGGVEASGGTEVTTDVRTSPFGPAPATMLVQTYAFDDQPGPGATIVHVVPLGAALLVSSTYGGWSTEELADGIASTRGPLLATVEAMAAFEAPVEVG</sequence>
<dbReference type="EMBL" id="SDWT01000001">
    <property type="protein sequence ID" value="RYB93203.1"/>
    <property type="molecule type" value="Genomic_DNA"/>
</dbReference>
<evidence type="ECO:0000256" key="2">
    <source>
        <dbReference type="SAM" id="SignalP"/>
    </source>
</evidence>
<feature type="chain" id="PRO_5020201129" description="Sensor domain-containing protein" evidence="2">
    <location>
        <begin position="26"/>
        <end position="243"/>
    </location>
</feature>
<feature type="region of interest" description="Disordered" evidence="1">
    <location>
        <begin position="27"/>
        <end position="82"/>
    </location>
</feature>
<comment type="caution">
    <text evidence="3">The sequence shown here is derived from an EMBL/GenBank/DDBJ whole genome shotgun (WGS) entry which is preliminary data.</text>
</comment>
<proteinExistence type="predicted"/>